<feature type="transmembrane region" description="Helical" evidence="5">
    <location>
        <begin position="121"/>
        <end position="138"/>
    </location>
</feature>
<dbReference type="SUPFAM" id="SSF52540">
    <property type="entry name" value="P-loop containing nucleoside triphosphate hydrolases"/>
    <property type="match status" value="1"/>
</dbReference>
<evidence type="ECO:0000256" key="5">
    <source>
        <dbReference type="SAM" id="Phobius"/>
    </source>
</evidence>
<feature type="transmembrane region" description="Helical" evidence="5">
    <location>
        <begin position="200"/>
        <end position="227"/>
    </location>
</feature>
<feature type="domain" description="AAA+ ATPase" evidence="6">
    <location>
        <begin position="292"/>
        <end position="572"/>
    </location>
</feature>
<comment type="catalytic activity">
    <reaction evidence="3">
        <text>ATP + H2O = ADP + phosphate + H(+)</text>
        <dbReference type="Rhea" id="RHEA:13065"/>
        <dbReference type="ChEBI" id="CHEBI:15377"/>
        <dbReference type="ChEBI" id="CHEBI:15378"/>
        <dbReference type="ChEBI" id="CHEBI:30616"/>
        <dbReference type="ChEBI" id="CHEBI:43474"/>
        <dbReference type="ChEBI" id="CHEBI:456216"/>
        <dbReference type="EC" id="5.6.2.3"/>
    </reaction>
</comment>
<dbReference type="Gene3D" id="3.40.50.300">
    <property type="entry name" value="P-loop containing nucleotide triphosphate hydrolases"/>
    <property type="match status" value="2"/>
</dbReference>
<evidence type="ECO:0000313" key="7">
    <source>
        <dbReference type="EMBL" id="ALL01083.1"/>
    </source>
</evidence>
<feature type="transmembrane region" description="Helical" evidence="5">
    <location>
        <begin position="12"/>
        <end position="29"/>
    </location>
</feature>
<evidence type="ECO:0000259" key="6">
    <source>
        <dbReference type="SMART" id="SM00382"/>
    </source>
</evidence>
<name>A0A0P0N2G5_9CREN</name>
<comment type="catalytic activity">
    <reaction evidence="2">
        <text>Couples ATP hydrolysis with the unwinding of duplex DNA by translocating in the 3'-5' direction.</text>
        <dbReference type="EC" id="5.6.2.4"/>
    </reaction>
</comment>
<dbReference type="InterPro" id="IPR008571">
    <property type="entry name" value="HerA-like"/>
</dbReference>
<reference evidence="7 8" key="1">
    <citation type="submission" date="2015-10" db="EMBL/GenBank/DDBJ databases">
        <title>Complete genome sequence of hyperthermophilic archaeon Pyrodictium delaneyi Su06.</title>
        <authorList>
            <person name="Jung J.-H."/>
            <person name="Lin J."/>
            <person name="Holden J.F."/>
            <person name="Park C.-S."/>
        </authorList>
    </citation>
    <scope>NUCLEOTIDE SEQUENCE [LARGE SCALE GENOMIC DNA]</scope>
    <source>
        <strain evidence="7 8">Su06</strain>
    </source>
</reference>
<sequence>MTKGNTSLFTRLLLLSIISTTLILLSRIMDPRLSILLSTISTLLVLVARSIIIAIAALIYNITLILYVVPLSLTHNTIMQLTLEKDAYSTIIILAETTLIAIMIVTKVMSSLRSKYHIDTFIRNIAYVGVKDVLIYALCCRRSYIALSLITASAAVYSLSSTSPLFYTHSDMLCSLLLYTSMALVPFAVILASIEISATITAILVTVAAVVAPQPLLLMAFIAMLPIETTPVTIKLKKRNGFSIGYLEAVLVDSPSLKYNIEGQKSFSTTRSWWSPAYPTSSWYSVKITVKENPHIIVTGTTGSGKSFTAMQLTRAILEKFDNKAVLIVIDPHGEYKNLLNNHTVDIRVVDASQEAPNPLELIGRSPRERAAELVELVSEFYNLGPIQARILEDAILLSYENAGIRDDDPSTWGRSPPTIRDVIAILEDMSRQDARARIVAMYLSSLAAKAFSQDRLPFPTPDSSLSAIIFDLSRLATREQMVLYTETILYKLYNLVKALGPADSLRYILLVDEAHIFARKTSRKRAVLPLIAAELRKYGVALILVTQRASELDETILANMGTYICLKHTDTRESKFIAEVVSKNPLNNDAKEILVYTLSILPKGYAVVGDIEIETPLLVKLQE</sequence>
<protein>
    <recommendedName>
        <fullName evidence="6">AAA+ ATPase domain-containing protein</fullName>
    </recommendedName>
</protein>
<dbReference type="GO" id="GO:0043139">
    <property type="term" value="F:5'-3' DNA helicase activity"/>
    <property type="evidence" value="ECO:0007669"/>
    <property type="project" value="UniProtKB-EC"/>
</dbReference>
<dbReference type="PANTHER" id="PTHR42957:SF1">
    <property type="entry name" value="HELICASE MJ1565-RELATED"/>
    <property type="match status" value="1"/>
</dbReference>
<keyword evidence="5" id="KW-0812">Transmembrane</keyword>
<feature type="transmembrane region" description="Helical" evidence="5">
    <location>
        <begin position="41"/>
        <end position="67"/>
    </location>
</feature>
<dbReference type="GO" id="GO:0043138">
    <property type="term" value="F:3'-5' DNA helicase activity"/>
    <property type="evidence" value="ECO:0007669"/>
    <property type="project" value="UniProtKB-EC"/>
</dbReference>
<dbReference type="GeneID" id="26099374"/>
<dbReference type="SMART" id="SM00382">
    <property type="entry name" value="AAA"/>
    <property type="match status" value="1"/>
</dbReference>
<keyword evidence="5" id="KW-0472">Membrane</keyword>
<evidence type="ECO:0000256" key="2">
    <source>
        <dbReference type="ARBA" id="ARBA00034617"/>
    </source>
</evidence>
<dbReference type="STRING" id="1273541.Pyrde_1035"/>
<proteinExistence type="inferred from homology"/>
<comment type="similarity">
    <text evidence="1">Belongs to the HerA family.</text>
</comment>
<dbReference type="PANTHER" id="PTHR42957">
    <property type="entry name" value="HELICASE MJ1565-RELATED"/>
    <property type="match status" value="1"/>
</dbReference>
<dbReference type="KEGG" id="pdl:Pyrde_1035"/>
<dbReference type="RefSeq" id="WP_156328015.1">
    <property type="nucleotide sequence ID" value="NZ_CP013011.1"/>
</dbReference>
<feature type="transmembrane region" description="Helical" evidence="5">
    <location>
        <begin position="172"/>
        <end position="194"/>
    </location>
</feature>
<accession>A0A0P0N2G5</accession>
<evidence type="ECO:0000313" key="8">
    <source>
        <dbReference type="Proteomes" id="UP000058613"/>
    </source>
</evidence>
<gene>
    <name evidence="7" type="ORF">Pyrde_1035</name>
</gene>
<evidence type="ECO:0000256" key="1">
    <source>
        <dbReference type="ARBA" id="ARBA00007816"/>
    </source>
</evidence>
<dbReference type="InterPro" id="IPR002789">
    <property type="entry name" value="HerA_central"/>
</dbReference>
<dbReference type="Proteomes" id="UP000058613">
    <property type="component" value="Chromosome"/>
</dbReference>
<organism evidence="7 8">
    <name type="scientific">Pyrodictium delaneyi</name>
    <dbReference type="NCBI Taxonomy" id="1273541"/>
    <lineage>
        <taxon>Archaea</taxon>
        <taxon>Thermoproteota</taxon>
        <taxon>Thermoprotei</taxon>
        <taxon>Desulfurococcales</taxon>
        <taxon>Pyrodictiaceae</taxon>
        <taxon>Pyrodictium</taxon>
    </lineage>
</organism>
<dbReference type="EMBL" id="CP013011">
    <property type="protein sequence ID" value="ALL01083.1"/>
    <property type="molecule type" value="Genomic_DNA"/>
</dbReference>
<feature type="transmembrane region" description="Helical" evidence="5">
    <location>
        <begin position="87"/>
        <end position="109"/>
    </location>
</feature>
<dbReference type="InterPro" id="IPR027417">
    <property type="entry name" value="P-loop_NTPase"/>
</dbReference>
<comment type="catalytic activity">
    <reaction evidence="4">
        <text>ATP + H2O = ADP + phosphate + H(+)</text>
        <dbReference type="Rhea" id="RHEA:13065"/>
        <dbReference type="ChEBI" id="CHEBI:15377"/>
        <dbReference type="ChEBI" id="CHEBI:15378"/>
        <dbReference type="ChEBI" id="CHEBI:30616"/>
        <dbReference type="ChEBI" id="CHEBI:43474"/>
        <dbReference type="ChEBI" id="CHEBI:456216"/>
        <dbReference type="EC" id="5.6.2.4"/>
    </reaction>
</comment>
<dbReference type="OrthoDB" id="107033at2157"/>
<evidence type="ECO:0000256" key="4">
    <source>
        <dbReference type="ARBA" id="ARBA00048988"/>
    </source>
</evidence>
<dbReference type="Pfam" id="PF01935">
    <property type="entry name" value="DUF87"/>
    <property type="match status" value="1"/>
</dbReference>
<evidence type="ECO:0000256" key="3">
    <source>
        <dbReference type="ARBA" id="ARBA00048954"/>
    </source>
</evidence>
<feature type="transmembrane region" description="Helical" evidence="5">
    <location>
        <begin position="144"/>
        <end position="160"/>
    </location>
</feature>
<dbReference type="InterPro" id="IPR003593">
    <property type="entry name" value="AAA+_ATPase"/>
</dbReference>
<dbReference type="AlphaFoldDB" id="A0A0P0N2G5"/>
<keyword evidence="5" id="KW-1133">Transmembrane helix</keyword>